<gene>
    <name evidence="2" type="ORF">SAMN04489712_105267</name>
</gene>
<dbReference type="AlphaFoldDB" id="A0A1H6A7K0"/>
<protein>
    <submittedName>
        <fullName evidence="2">Predicted ABC-type ATPase</fullName>
    </submittedName>
</protein>
<dbReference type="Pfam" id="PF13671">
    <property type="entry name" value="AAA_33"/>
    <property type="match status" value="1"/>
</dbReference>
<keyword evidence="3" id="KW-1185">Reference proteome</keyword>
<evidence type="ECO:0000256" key="1">
    <source>
        <dbReference type="SAM" id="MobiDB-lite"/>
    </source>
</evidence>
<name>A0A1H6A7K0_9ACTN</name>
<dbReference type="EMBL" id="FNVO01000005">
    <property type="protein sequence ID" value="SEG44723.1"/>
    <property type="molecule type" value="Genomic_DNA"/>
</dbReference>
<evidence type="ECO:0000313" key="3">
    <source>
        <dbReference type="Proteomes" id="UP000236723"/>
    </source>
</evidence>
<dbReference type="SUPFAM" id="SSF52540">
    <property type="entry name" value="P-loop containing nucleoside triphosphate hydrolases"/>
    <property type="match status" value="1"/>
</dbReference>
<feature type="region of interest" description="Disordered" evidence="1">
    <location>
        <begin position="125"/>
        <end position="147"/>
    </location>
</feature>
<accession>A0A1H6A7K0</accession>
<evidence type="ECO:0000313" key="2">
    <source>
        <dbReference type="EMBL" id="SEG44723.1"/>
    </source>
</evidence>
<dbReference type="InterPro" id="IPR027417">
    <property type="entry name" value="P-loop_NTPase"/>
</dbReference>
<dbReference type="Proteomes" id="UP000236723">
    <property type="component" value="Unassembled WGS sequence"/>
</dbReference>
<reference evidence="3" key="1">
    <citation type="submission" date="2016-10" db="EMBL/GenBank/DDBJ databases">
        <authorList>
            <person name="Varghese N."/>
            <person name="Submissions S."/>
        </authorList>
    </citation>
    <scope>NUCLEOTIDE SEQUENCE [LARGE SCALE GENOMIC DNA]</scope>
    <source>
        <strain evidence="3">DSM 43163</strain>
    </source>
</reference>
<proteinExistence type="predicted"/>
<sequence>MSVLTVVVGPPCSGKTTYVQAHAQDGDIVIDLDLIAQALGSPVTHGHADAITRTAQAARRAAITTAIRQHHRGARVWIVECDPSRQRRAEYHRAGARFVPMQASRAELHRRAADRPPHWHTLIDQQLARQSPQTHDRDARTTRTGRW</sequence>
<dbReference type="OrthoDB" id="3540289at2"/>
<dbReference type="RefSeq" id="WP_146087378.1">
    <property type="nucleotide sequence ID" value="NZ_FNVO01000005.1"/>
</dbReference>
<organism evidence="2 3">
    <name type="scientific">Thermomonospora echinospora</name>
    <dbReference type="NCBI Taxonomy" id="1992"/>
    <lineage>
        <taxon>Bacteria</taxon>
        <taxon>Bacillati</taxon>
        <taxon>Actinomycetota</taxon>
        <taxon>Actinomycetes</taxon>
        <taxon>Streptosporangiales</taxon>
        <taxon>Thermomonosporaceae</taxon>
        <taxon>Thermomonospora</taxon>
    </lineage>
</organism>
<dbReference type="Gene3D" id="3.40.50.300">
    <property type="entry name" value="P-loop containing nucleotide triphosphate hydrolases"/>
    <property type="match status" value="1"/>
</dbReference>